<dbReference type="AlphaFoldDB" id="A0A0U5JVC9"/>
<dbReference type="EMBL" id="CP059275">
    <property type="protein sequence ID" value="QLQ61543.1"/>
    <property type="molecule type" value="Genomic_DNA"/>
</dbReference>
<evidence type="ECO:0000313" key="2">
    <source>
        <dbReference type="EMBL" id="QLQ61543.1"/>
    </source>
</evidence>
<sequence length="106" mass="12285">MSLLQHNRKLSDKVSIQAKNQVTRDEIVPQTQSVTFIRNLRVDNHITNQVAALIDLGIAENTKQLINDMVQSRINQLNKEDQNRLQKIIQALEMKDFYTVQSKVKK</sequence>
<dbReference type="Proteomes" id="UP000510868">
    <property type="component" value="Chromosome"/>
</dbReference>
<dbReference type="RefSeq" id="WP_016497317.1">
    <property type="nucleotide sequence ID" value="NZ_CP059275.1"/>
</dbReference>
<evidence type="ECO:0000313" key="3">
    <source>
        <dbReference type="Proteomes" id="UP000510868"/>
    </source>
</evidence>
<dbReference type="EMBL" id="LN887491">
    <property type="protein sequence ID" value="CUR39807.1"/>
    <property type="molecule type" value="Genomic_DNA"/>
</dbReference>
<dbReference type="InterPro" id="IPR035528">
    <property type="entry name" value="DUF5388"/>
</dbReference>
<proteinExistence type="predicted"/>
<protein>
    <submittedName>
        <fullName evidence="1">Uncharacterized protein</fullName>
    </submittedName>
</protein>
<accession>A0A0U5JVC9</accession>
<evidence type="ECO:0000313" key="1">
    <source>
        <dbReference type="EMBL" id="CUR39807.1"/>
    </source>
</evidence>
<reference evidence="2 3" key="2">
    <citation type="submission" date="2020-07" db="EMBL/GenBank/DDBJ databases">
        <title>Genome sequence of Lactobacillus reuteri CNEI-KCA3 isolated from the faeces of a reared-broiler chicken, South-East Nigeria, reveals presence of CRISPR arrays.</title>
        <authorList>
            <person name="Anukam K.C."/>
            <person name="Ibezim C.N."/>
            <person name="BeecK W.V."/>
            <person name="Allonsius C."/>
            <person name="Broek M.D."/>
            <person name="Tuyaerts I."/>
            <person name="Attama A."/>
            <person name="Esimone C.O."/>
            <person name="Lebeer S."/>
        </authorList>
    </citation>
    <scope>NUCLEOTIDE SEQUENCE [LARGE SCALE GENOMIC DNA]</scope>
    <source>
        <strain evidence="2 3">CNEI-KCA3</strain>
    </source>
</reference>
<name>A0A0U5JVC9_LIMRT</name>
<organism evidence="1">
    <name type="scientific">Limosilactobacillus reuteri</name>
    <name type="common">Lactobacillus reuteri</name>
    <dbReference type="NCBI Taxonomy" id="1598"/>
    <lineage>
        <taxon>Bacteria</taxon>
        <taxon>Bacillati</taxon>
        <taxon>Bacillota</taxon>
        <taxon>Bacilli</taxon>
        <taxon>Lactobacillales</taxon>
        <taxon>Lactobacillaceae</taxon>
        <taxon>Limosilactobacillus</taxon>
    </lineage>
</organism>
<dbReference type="Pfam" id="PF17363">
    <property type="entry name" value="DUF5388"/>
    <property type="match status" value="1"/>
</dbReference>
<reference evidence="1" key="1">
    <citation type="submission" date="2015-10" db="EMBL/GenBank/DDBJ databases">
        <authorList>
            <person name="Gilbert D.G."/>
        </authorList>
    </citation>
    <scope>NUCLEOTIDE SEQUENCE</scope>
    <source>
        <strain evidence="1">3c6</strain>
    </source>
</reference>
<gene>
    <name evidence="2" type="ORF">HHK02_10425</name>
    <name evidence="1" type="ORF">LRLP16767_LR3C6_01774</name>
</gene>